<organism evidence="3 4">
    <name type="scientific">Pleodorina starrii</name>
    <dbReference type="NCBI Taxonomy" id="330485"/>
    <lineage>
        <taxon>Eukaryota</taxon>
        <taxon>Viridiplantae</taxon>
        <taxon>Chlorophyta</taxon>
        <taxon>core chlorophytes</taxon>
        <taxon>Chlorophyceae</taxon>
        <taxon>CS clade</taxon>
        <taxon>Chlamydomonadales</taxon>
        <taxon>Volvocaceae</taxon>
        <taxon>Pleodorina</taxon>
    </lineage>
</organism>
<keyword evidence="2" id="KW-0472">Membrane</keyword>
<dbReference type="InterPro" id="IPR014807">
    <property type="entry name" value="Coa1"/>
</dbReference>
<sequence length="622" mass="63089">MAQSSTASGASGLFQVQLSALPEWAPTHREAPPATTLAATVLAATATVALPRHGLRSGSVLFQTLRRCSALSTASSSTAALARASPAATLGGQSTRFLGAKTFAAPRMGRFPSLGAAAGAATAATPACLAGNGAVGAAPGLDLWGQMGRQLLHQQQQRTGQLLPSLFRRGFSSSSSSSAAAAGGAALTARCGLLGRRGAGTAGGLPRTLHVRRMASQAPGGTAATATGSGSRSLLSRFRGRLGEAARLHLAAAWQTYGTAVYGGAALAAVFVLWRLMRSTTNMFIAVNDKMAEYGIMALAASLVLLAVLYMRWRTAVSPAAVYRQAMVQLNTSPGVLEVMGAPLVGSQVRAYVVTGGGLYLSKKFRIKLRSRRIQMMFPLSGPERKGLVSLEAKRKHGRYAWKLLAVDLGPELQQALPHGGSTGLSAAPPPKRPSSSSLATDQEQPRVYVVGDLAAYTRGGVLGELRAPFLKALSNSRYYEVEDELEDELDELEVPKPGGGVAKAAGSAVRKALASATAALSRPPSPPAATADTPPAADVPAAASAAGSSGSAAPTASQAQGDGSQRQGPASAGAGGASETKGSTLAAASASTSTSATSASWMSWLRGPAGSAPEAPGPTGK</sequence>
<dbReference type="EMBL" id="BRXU01000023">
    <property type="protein sequence ID" value="GLC58684.1"/>
    <property type="molecule type" value="Genomic_DNA"/>
</dbReference>
<evidence type="ECO:0000313" key="4">
    <source>
        <dbReference type="Proteomes" id="UP001165080"/>
    </source>
</evidence>
<proteinExistence type="predicted"/>
<keyword evidence="4" id="KW-1185">Reference proteome</keyword>
<dbReference type="PANTHER" id="PTHR36354">
    <property type="entry name" value="IMPORT INNER MEMBRANE TRANSLOCASE SUBUNIT"/>
    <property type="match status" value="1"/>
</dbReference>
<feature type="compositionally biased region" description="Low complexity" evidence="1">
    <location>
        <begin position="518"/>
        <end position="601"/>
    </location>
</feature>
<evidence type="ECO:0000256" key="2">
    <source>
        <dbReference type="SAM" id="Phobius"/>
    </source>
</evidence>
<feature type="region of interest" description="Disordered" evidence="1">
    <location>
        <begin position="518"/>
        <end position="622"/>
    </location>
</feature>
<feature type="region of interest" description="Disordered" evidence="1">
    <location>
        <begin position="418"/>
        <end position="444"/>
    </location>
</feature>
<dbReference type="Proteomes" id="UP001165080">
    <property type="component" value="Unassembled WGS sequence"/>
</dbReference>
<dbReference type="Pfam" id="PF08695">
    <property type="entry name" value="Coa1"/>
    <property type="match status" value="1"/>
</dbReference>
<name>A0A9W6BUM7_9CHLO</name>
<evidence type="ECO:0000256" key="1">
    <source>
        <dbReference type="SAM" id="MobiDB-lite"/>
    </source>
</evidence>
<keyword evidence="2" id="KW-1133">Transmembrane helix</keyword>
<reference evidence="3 4" key="1">
    <citation type="journal article" date="2023" name="Commun. Biol.">
        <title>Reorganization of the ancestral sex-determining regions during the evolution of trioecy in Pleodorina starrii.</title>
        <authorList>
            <person name="Takahashi K."/>
            <person name="Suzuki S."/>
            <person name="Kawai-Toyooka H."/>
            <person name="Yamamoto K."/>
            <person name="Hamaji T."/>
            <person name="Ootsuki R."/>
            <person name="Yamaguchi H."/>
            <person name="Kawachi M."/>
            <person name="Higashiyama T."/>
            <person name="Nozaki H."/>
        </authorList>
    </citation>
    <scope>NUCLEOTIDE SEQUENCE [LARGE SCALE GENOMIC DNA]</scope>
    <source>
        <strain evidence="3 4">NIES-4479</strain>
    </source>
</reference>
<evidence type="ECO:0000313" key="3">
    <source>
        <dbReference type="EMBL" id="GLC58684.1"/>
    </source>
</evidence>
<feature type="transmembrane region" description="Helical" evidence="2">
    <location>
        <begin position="294"/>
        <end position="313"/>
    </location>
</feature>
<dbReference type="OrthoDB" id="2016421at2759"/>
<gene>
    <name evidence="3" type="primary">PLEST011672</name>
    <name evidence="3" type="ORF">PLESTB_001387900</name>
</gene>
<comment type="caution">
    <text evidence="3">The sequence shown here is derived from an EMBL/GenBank/DDBJ whole genome shotgun (WGS) entry which is preliminary data.</text>
</comment>
<accession>A0A9W6BUM7</accession>
<dbReference type="PANTHER" id="PTHR36354:SF2">
    <property type="entry name" value="IMPORT INNER MEMBRANE TRANSLOCASE SUBUNIT"/>
    <property type="match status" value="1"/>
</dbReference>
<dbReference type="AlphaFoldDB" id="A0A9W6BUM7"/>
<feature type="transmembrane region" description="Helical" evidence="2">
    <location>
        <begin position="254"/>
        <end position="274"/>
    </location>
</feature>
<protein>
    <submittedName>
        <fullName evidence="3">Uncharacterized protein</fullName>
    </submittedName>
</protein>
<feature type="compositionally biased region" description="Low complexity" evidence="1">
    <location>
        <begin position="608"/>
        <end position="622"/>
    </location>
</feature>
<keyword evidence="2" id="KW-0812">Transmembrane</keyword>